<name>G8XGG2_STREN</name>
<evidence type="ECO:0008006" key="7">
    <source>
        <dbReference type="Google" id="ProtNLM"/>
    </source>
</evidence>
<evidence type="ECO:0000256" key="4">
    <source>
        <dbReference type="SAM" id="MobiDB-lite"/>
    </source>
</evidence>
<dbReference type="Proteomes" id="UP000007842">
    <property type="component" value="Plasmid pSCATT"/>
</dbReference>
<dbReference type="GO" id="GO:0016042">
    <property type="term" value="P:lipid catabolic process"/>
    <property type="evidence" value="ECO:0007669"/>
    <property type="project" value="UniProtKB-KW"/>
</dbReference>
<keyword evidence="1" id="KW-0378">Hydrolase</keyword>
<proteinExistence type="predicted"/>
<dbReference type="PANTHER" id="PTHR10272">
    <property type="entry name" value="PLATELET-ACTIVATING FACTOR ACETYLHYDROLASE"/>
    <property type="match status" value="1"/>
</dbReference>
<sequence>MRLSTPELTSGAWLRPSFWGMTSIRRAAVAAALALVLPLPIAAAAPAFAAAPSAEASAGPAPVGFTAELPRPTGPYAVGRDLLHLVDQHRRDPWVPSAGARQLMVSMYYPARPGSGVPASYMTTDEARLFLQEKAPGSGIPPEALTTVRAWARTDARPAPGRFPLVLLSPGFTLPRALFSSVAEDLASRGYVVALIDHTYETPGVTFPDGQTLPCAICDQPPTGGLPAVAESRAKDASFVIDRLTSAHSPWSYAHLIDRRRIGMAGHSIGGDAAAVTMAADRRVRAGVNMDGTFQVPVPTTGLDGRPFLLFGAQSDESPGMDSSWDDAWTSLDGWKRRLTIAGAEHGTFSDLPLLSQAVGRPSPPGAIAPLRGLAITRTYLGDFFDLQLKGEPEPLLDGPSPDEPEVAVQLP</sequence>
<dbReference type="EMBL" id="CP003229">
    <property type="protein sequence ID" value="AEW98720.1"/>
    <property type="molecule type" value="Genomic_DNA"/>
</dbReference>
<keyword evidence="5" id="KW-0614">Plasmid</keyword>
<feature type="region of interest" description="Disordered" evidence="4">
    <location>
        <begin position="391"/>
        <end position="412"/>
    </location>
</feature>
<dbReference type="SUPFAM" id="SSF53474">
    <property type="entry name" value="alpha/beta-Hydrolases"/>
    <property type="match status" value="1"/>
</dbReference>
<dbReference type="KEGG" id="scy:SCATT_p05270"/>
<keyword evidence="6" id="KW-1185">Reference proteome</keyword>
<keyword evidence="3" id="KW-0443">Lipid metabolism</keyword>
<keyword evidence="2" id="KW-0442">Lipid degradation</keyword>
<evidence type="ECO:0000313" key="5">
    <source>
        <dbReference type="EMBL" id="AEW98720.1"/>
    </source>
</evidence>
<dbReference type="HOGENOM" id="CLU_026278_1_0_11"/>
<dbReference type="Gene3D" id="3.40.50.1820">
    <property type="entry name" value="alpha/beta hydrolase"/>
    <property type="match status" value="1"/>
</dbReference>
<dbReference type="AlphaFoldDB" id="G8XGG2"/>
<evidence type="ECO:0000256" key="3">
    <source>
        <dbReference type="ARBA" id="ARBA00023098"/>
    </source>
</evidence>
<geneLocation type="plasmid" evidence="5 6">
    <name>pSCATT</name>
</geneLocation>
<evidence type="ECO:0000256" key="2">
    <source>
        <dbReference type="ARBA" id="ARBA00022963"/>
    </source>
</evidence>
<dbReference type="PANTHER" id="PTHR10272:SF0">
    <property type="entry name" value="PLATELET-ACTIVATING FACTOR ACETYLHYDROLASE"/>
    <property type="match status" value="1"/>
</dbReference>
<accession>G8XGG2</accession>
<reference evidence="6" key="1">
    <citation type="submission" date="2011-12" db="EMBL/GenBank/DDBJ databases">
        <title>Complete genome sequence of Streptomyces cattleya strain DSM 46488.</title>
        <authorList>
            <person name="Ou H.-Y."/>
            <person name="Li P."/>
            <person name="Zhao C."/>
            <person name="O'Hagan D."/>
            <person name="Deng Z."/>
        </authorList>
    </citation>
    <scope>NUCLEOTIDE SEQUENCE [LARGE SCALE GENOMIC DNA]</scope>
    <source>
        <strain evidence="6">ATCC 35852 / DSM 46488 / JCM 4925 / NBRC 14057 / NRRL 8057</strain>
        <plasmid evidence="6">Plasmid pSCATT</plasmid>
    </source>
</reference>
<protein>
    <recommendedName>
        <fullName evidence="7">Platelet-activating factor acetylhydrolase</fullName>
    </recommendedName>
</protein>
<evidence type="ECO:0000256" key="1">
    <source>
        <dbReference type="ARBA" id="ARBA00022801"/>
    </source>
</evidence>
<organism evidence="5 6">
    <name type="scientific">Streptantibioticus cattleyicolor (strain ATCC 35852 / DSM 46488 / JCM 4925 / NBRC 14057 / NRRL 8057)</name>
    <name type="common">Streptomyces cattleya</name>
    <dbReference type="NCBI Taxonomy" id="1003195"/>
    <lineage>
        <taxon>Bacteria</taxon>
        <taxon>Bacillati</taxon>
        <taxon>Actinomycetota</taxon>
        <taxon>Actinomycetes</taxon>
        <taxon>Kitasatosporales</taxon>
        <taxon>Streptomycetaceae</taxon>
        <taxon>Streptantibioticus</taxon>
    </lineage>
</organism>
<gene>
    <name evidence="5" type="ordered locus">SCATT_p05270</name>
</gene>
<dbReference type="PATRIC" id="fig|1003195.29.peg.6323"/>
<evidence type="ECO:0000313" key="6">
    <source>
        <dbReference type="Proteomes" id="UP000007842"/>
    </source>
</evidence>
<dbReference type="GO" id="GO:0003847">
    <property type="term" value="F:1-alkyl-2-acetylglycerophosphocholine esterase activity"/>
    <property type="evidence" value="ECO:0007669"/>
    <property type="project" value="TreeGrafter"/>
</dbReference>
<dbReference type="InterPro" id="IPR029058">
    <property type="entry name" value="AB_hydrolase_fold"/>
</dbReference>
<dbReference type="Pfam" id="PF03403">
    <property type="entry name" value="PAF-AH_p_II"/>
    <property type="match status" value="2"/>
</dbReference>